<accession>A0ABQ1I181</accession>
<protein>
    <submittedName>
        <fullName evidence="1">Uncharacterized protein</fullName>
    </submittedName>
</protein>
<dbReference type="Proteomes" id="UP000651977">
    <property type="component" value="Unassembled WGS sequence"/>
</dbReference>
<gene>
    <name evidence="1" type="ORF">GCM10007414_20210</name>
</gene>
<dbReference type="RefSeq" id="WP_055732505.1">
    <property type="nucleotide sequence ID" value="NZ_BMDY01000010.1"/>
</dbReference>
<reference evidence="2" key="1">
    <citation type="journal article" date="2019" name="Int. J. Syst. Evol. Microbiol.">
        <title>The Global Catalogue of Microorganisms (GCM) 10K type strain sequencing project: providing services to taxonomists for standard genome sequencing and annotation.</title>
        <authorList>
            <consortium name="The Broad Institute Genomics Platform"/>
            <consortium name="The Broad Institute Genome Sequencing Center for Infectious Disease"/>
            <person name="Wu L."/>
            <person name="Ma J."/>
        </authorList>
    </citation>
    <scope>NUCLEOTIDE SEQUENCE [LARGE SCALE GENOMIC DNA]</scope>
    <source>
        <strain evidence="2">CGMCC 1.10131</strain>
    </source>
</reference>
<dbReference type="EMBL" id="BMDY01000010">
    <property type="protein sequence ID" value="GGB06819.1"/>
    <property type="molecule type" value="Genomic_DNA"/>
</dbReference>
<organism evidence="1 2">
    <name type="scientific">Agarivorans gilvus</name>
    <dbReference type="NCBI Taxonomy" id="680279"/>
    <lineage>
        <taxon>Bacteria</taxon>
        <taxon>Pseudomonadati</taxon>
        <taxon>Pseudomonadota</taxon>
        <taxon>Gammaproteobacteria</taxon>
        <taxon>Alteromonadales</taxon>
        <taxon>Alteromonadaceae</taxon>
        <taxon>Agarivorans</taxon>
    </lineage>
</organism>
<evidence type="ECO:0000313" key="2">
    <source>
        <dbReference type="Proteomes" id="UP000651977"/>
    </source>
</evidence>
<comment type="caution">
    <text evidence="1">The sequence shown here is derived from an EMBL/GenBank/DDBJ whole genome shotgun (WGS) entry which is preliminary data.</text>
</comment>
<name>A0ABQ1I181_9ALTE</name>
<keyword evidence="2" id="KW-1185">Reference proteome</keyword>
<proteinExistence type="predicted"/>
<evidence type="ECO:0000313" key="1">
    <source>
        <dbReference type="EMBL" id="GGB06819.1"/>
    </source>
</evidence>
<sequence>MQHKLGTSDMDIEKLSAILDLTAQQLDQFSEIERQYNHLLDEMFGFEGDRKQMWKAVRNLMKDKEAQISKLLNTNQQQLYCELKQHQQQQRKQAH</sequence>